<evidence type="ECO:0000313" key="1">
    <source>
        <dbReference type="EMBL" id="QHT08983.1"/>
    </source>
</evidence>
<dbReference type="EMBL" id="MN739504">
    <property type="protein sequence ID" value="QHT08983.1"/>
    <property type="molecule type" value="Genomic_DNA"/>
</dbReference>
<name>A0A6C0CXM5_9ZZZZ</name>
<accession>A0A6C0CXM5</accession>
<dbReference type="AlphaFoldDB" id="A0A6C0CXM5"/>
<organism evidence="1">
    <name type="scientific">viral metagenome</name>
    <dbReference type="NCBI Taxonomy" id="1070528"/>
    <lineage>
        <taxon>unclassified sequences</taxon>
        <taxon>metagenomes</taxon>
        <taxon>organismal metagenomes</taxon>
    </lineage>
</organism>
<reference evidence="1" key="1">
    <citation type="journal article" date="2020" name="Nature">
        <title>Giant virus diversity and host interactions through global metagenomics.</title>
        <authorList>
            <person name="Schulz F."/>
            <person name="Roux S."/>
            <person name="Paez-Espino D."/>
            <person name="Jungbluth S."/>
            <person name="Walsh D.A."/>
            <person name="Denef V.J."/>
            <person name="McMahon K.D."/>
            <person name="Konstantinidis K.T."/>
            <person name="Eloe-Fadrosh E.A."/>
            <person name="Kyrpides N.C."/>
            <person name="Woyke T."/>
        </authorList>
    </citation>
    <scope>NUCLEOTIDE SEQUENCE</scope>
    <source>
        <strain evidence="1">GVMAG-M-3300023109-53</strain>
    </source>
</reference>
<proteinExistence type="predicted"/>
<sequence>MNEKKNLNIYMSDYKHLKDEDSKIFLRLIFIDHIVFMK</sequence>
<protein>
    <submittedName>
        <fullName evidence="1">Uncharacterized protein</fullName>
    </submittedName>
</protein>